<feature type="compositionally biased region" description="Basic and acidic residues" evidence="1">
    <location>
        <begin position="587"/>
        <end position="598"/>
    </location>
</feature>
<dbReference type="PANTHER" id="PTHR36854">
    <property type="entry name" value="CHROMOSOME 9, WHOLE GENOME SHOTGUN SEQUENCE"/>
    <property type="match status" value="1"/>
</dbReference>
<dbReference type="AlphaFoldDB" id="A0A1S9RGE3"/>
<feature type="compositionally biased region" description="Polar residues" evidence="1">
    <location>
        <begin position="937"/>
        <end position="951"/>
    </location>
</feature>
<organism evidence="2 3">
    <name type="scientific">Penicillium brasilianum</name>
    <dbReference type="NCBI Taxonomy" id="104259"/>
    <lineage>
        <taxon>Eukaryota</taxon>
        <taxon>Fungi</taxon>
        <taxon>Dikarya</taxon>
        <taxon>Ascomycota</taxon>
        <taxon>Pezizomycotina</taxon>
        <taxon>Eurotiomycetes</taxon>
        <taxon>Eurotiomycetidae</taxon>
        <taxon>Eurotiales</taxon>
        <taxon>Aspergillaceae</taxon>
        <taxon>Penicillium</taxon>
    </lineage>
</organism>
<feature type="compositionally biased region" description="Polar residues" evidence="1">
    <location>
        <begin position="902"/>
        <end position="920"/>
    </location>
</feature>
<feature type="compositionally biased region" description="Polar residues" evidence="1">
    <location>
        <begin position="730"/>
        <end position="742"/>
    </location>
</feature>
<name>A0A1S9RGE3_PENBI</name>
<comment type="caution">
    <text evidence="2">The sequence shown here is derived from an EMBL/GenBank/DDBJ whole genome shotgun (WGS) entry which is preliminary data.</text>
</comment>
<dbReference type="Proteomes" id="UP000190744">
    <property type="component" value="Unassembled WGS sequence"/>
</dbReference>
<gene>
    <name evidence="2" type="ORF">PEBR_29706</name>
</gene>
<evidence type="ECO:0000256" key="1">
    <source>
        <dbReference type="SAM" id="MobiDB-lite"/>
    </source>
</evidence>
<reference evidence="3" key="1">
    <citation type="submission" date="2015-09" db="EMBL/GenBank/DDBJ databases">
        <authorList>
            <person name="Fill T.P."/>
            <person name="Baretta J.F."/>
            <person name="de Almeida L.G."/>
            <person name="Rocha M."/>
            <person name="de Souza D.H."/>
            <person name="Malavazi I."/>
            <person name="Cerdeira L.T."/>
            <person name="Hong H."/>
            <person name="Samborskyy M."/>
            <person name="de Vasconcelos A.T."/>
            <person name="Leadlay P."/>
            <person name="Rodrigues-Filho E."/>
        </authorList>
    </citation>
    <scope>NUCLEOTIDE SEQUENCE [LARGE SCALE GENOMIC DNA]</scope>
    <source>
        <strain evidence="3">LaBioMMi 136</strain>
    </source>
</reference>
<feature type="compositionally biased region" description="Acidic residues" evidence="1">
    <location>
        <begin position="298"/>
        <end position="321"/>
    </location>
</feature>
<feature type="compositionally biased region" description="Low complexity" evidence="1">
    <location>
        <begin position="823"/>
        <end position="835"/>
    </location>
</feature>
<protein>
    <recommendedName>
        <fullName evidence="4">Suppressor protein SRP40</fullName>
    </recommendedName>
</protein>
<feature type="compositionally biased region" description="Acidic residues" evidence="1">
    <location>
        <begin position="458"/>
        <end position="471"/>
    </location>
</feature>
<feature type="compositionally biased region" description="Basic and acidic residues" evidence="1">
    <location>
        <begin position="74"/>
        <end position="101"/>
    </location>
</feature>
<accession>A0A1S9RGE3</accession>
<sequence length="1014" mass="111438">MTESTVRLHITPLTPDILPAVLPPSLRQTATDISFHTIPTFPENSYGYITLPAMDAEKIKKKLNGSILKGKKFKVEAARPSKRDRDAEDVDAGARSDEEKKEKKKSKKRKSEDQEDGVLEGYELPSDRKVKRGWTEPSKKDRRRAEKSKSKGDKKEKPQAKSKYTEKEECLFRATIPPNRKSLDATDEKKAKKIKKGSENVVHEFAKATTYPSFLRESGESAVQTSEFEEGKGWVDASGKVKEAASEKARKHDYHPGQKAGAKVKKSEVQNLVKKKKTPEPESESEDWTSSSGSSSDESSDSESEADGPSDDSSDSSDDEAEGKTAPTKETAKSAPAPAPEKGSEASSPDSDSDSDSEMADEPAQQVEEPSTQEIHPLEALYKRPAPALTEGVAAPAPTTGFSFFGGDDIESEDEPQSAEPQTPFTPFTKKDLQIRGLRSAAPTPDTAMVNRRMNWTEADEEDDDGEEEISIDTPVSKSREQEVPKGETEFAKWFWENRGENNRAWKKRRRDAAKEQRQRDNRKKAPTSFCKCTCFSNSTIIPLDPGKSSSGNSGLNNVYNLYERAFNTGPDSELELETQQQQQKQHQPEVKTDSEGHDTITERAQKYRALSCNDCNRKFCLDYELPICKDAKEEDVFTTCFQRDSRKDEAVVFIFIFATGGLLAWALLKPWIERYIELRHLPLKMAIFDSEKRPRGLRVPSLTAMKNGTSATVSQFSFHSKKSNDSRPDPSSTPSLTTIVPVSTPAPPKTKAIPPPNKDLPPTPKEESPQPVSAQVPPRSSSMVPPRREVLRKPPPSGVSPVISSPVAASSVGTAPKTGLRQASPQSSVAAAPVAVPPQAPPQLQAELQQQSQAAQSQPTYTQPHQQSPITQSLPVYHSLQTGAPPPVTNQASRGPAPTAAQVQVPTNLNPSQQPTTDALTPLEDFIPTPEGASTPLDQTSSDGQTSYTPSDDVDAIAAPLSKIHYACFQEHRNMPIAQNTWCPVPCMTCQKMDREIRHRGVGGGLWRSSWGS</sequence>
<feature type="compositionally biased region" description="Low complexity" evidence="1">
    <location>
        <begin position="843"/>
        <end position="860"/>
    </location>
</feature>
<feature type="region of interest" description="Disordered" evidence="1">
    <location>
        <begin position="214"/>
        <end position="485"/>
    </location>
</feature>
<feature type="compositionally biased region" description="Acidic residues" evidence="1">
    <location>
        <begin position="351"/>
        <end position="361"/>
    </location>
</feature>
<feature type="compositionally biased region" description="Low complexity" evidence="1">
    <location>
        <begin position="288"/>
        <end position="297"/>
    </location>
</feature>
<feature type="compositionally biased region" description="Pro residues" evidence="1">
    <location>
        <begin position="745"/>
        <end position="764"/>
    </location>
</feature>
<feature type="compositionally biased region" description="Low complexity" evidence="1">
    <location>
        <begin position="800"/>
        <end position="814"/>
    </location>
</feature>
<feature type="compositionally biased region" description="Basic and acidic residues" evidence="1">
    <location>
        <begin position="181"/>
        <end position="198"/>
    </location>
</feature>
<dbReference type="EMBL" id="LJBN01000178">
    <property type="protein sequence ID" value="OOQ84609.1"/>
    <property type="molecule type" value="Genomic_DNA"/>
</dbReference>
<feature type="compositionally biased region" description="Polar residues" evidence="1">
    <location>
        <begin position="861"/>
        <end position="883"/>
    </location>
</feature>
<feature type="compositionally biased region" description="Low complexity" evidence="1">
    <location>
        <begin position="777"/>
        <end position="786"/>
    </location>
</feature>
<dbReference type="PANTHER" id="PTHR36854:SF1">
    <property type="entry name" value="TRANSMEMBRANE PROTEIN"/>
    <property type="match status" value="1"/>
</dbReference>
<feature type="compositionally biased region" description="Acidic residues" evidence="1">
    <location>
        <begin position="408"/>
        <end position="417"/>
    </location>
</feature>
<evidence type="ECO:0008006" key="4">
    <source>
        <dbReference type="Google" id="ProtNLM"/>
    </source>
</evidence>
<feature type="region of interest" description="Disordered" evidence="1">
    <location>
        <begin position="74"/>
        <end position="198"/>
    </location>
</feature>
<feature type="region of interest" description="Disordered" evidence="1">
    <location>
        <begin position="504"/>
        <end position="523"/>
    </location>
</feature>
<feature type="compositionally biased region" description="Basic and acidic residues" evidence="1">
    <location>
        <begin position="125"/>
        <end position="171"/>
    </location>
</feature>
<feature type="region of interest" description="Disordered" evidence="1">
    <location>
        <begin position="573"/>
        <end position="598"/>
    </location>
</feature>
<feature type="region of interest" description="Disordered" evidence="1">
    <location>
        <begin position="714"/>
        <end position="951"/>
    </location>
</feature>
<feature type="compositionally biased region" description="Basic and acidic residues" evidence="1">
    <location>
        <begin position="229"/>
        <end position="256"/>
    </location>
</feature>
<evidence type="ECO:0000313" key="3">
    <source>
        <dbReference type="Proteomes" id="UP000190744"/>
    </source>
</evidence>
<evidence type="ECO:0000313" key="2">
    <source>
        <dbReference type="EMBL" id="OOQ84609.1"/>
    </source>
</evidence>
<proteinExistence type="predicted"/>